<name>A0A562BVU5_9BURK</name>
<dbReference type="InterPro" id="IPR052900">
    <property type="entry name" value="Phospholipid_Metab_Enz"/>
</dbReference>
<accession>A0A562BVU5</accession>
<dbReference type="Proteomes" id="UP000318141">
    <property type="component" value="Unassembled WGS sequence"/>
</dbReference>
<evidence type="ECO:0000259" key="2">
    <source>
        <dbReference type="Pfam" id="PF09423"/>
    </source>
</evidence>
<feature type="domain" description="Phospholipase D N-terminal" evidence="3">
    <location>
        <begin position="45"/>
        <end position="134"/>
    </location>
</feature>
<dbReference type="InterPro" id="IPR032093">
    <property type="entry name" value="PhoD_N"/>
</dbReference>
<comment type="caution">
    <text evidence="4">The sequence shown here is derived from an EMBL/GenBank/DDBJ whole genome shotgun (WGS) entry which is preliminary data.</text>
</comment>
<proteinExistence type="predicted"/>
<dbReference type="PANTHER" id="PTHR43606:SF2">
    <property type="entry name" value="ALKALINE PHOSPHATASE FAMILY PROTEIN (AFU_ORTHOLOGUE AFUA_5G03860)"/>
    <property type="match status" value="1"/>
</dbReference>
<dbReference type="SUPFAM" id="SSF56300">
    <property type="entry name" value="Metallo-dependent phosphatases"/>
    <property type="match status" value="1"/>
</dbReference>
<dbReference type="Gene3D" id="3.60.21.70">
    <property type="entry name" value="PhoD-like phosphatase"/>
    <property type="match status" value="1"/>
</dbReference>
<evidence type="ECO:0000256" key="1">
    <source>
        <dbReference type="SAM" id="MobiDB-lite"/>
    </source>
</evidence>
<dbReference type="CDD" id="cd07389">
    <property type="entry name" value="MPP_PhoD"/>
    <property type="match status" value="1"/>
</dbReference>
<dbReference type="InterPro" id="IPR038607">
    <property type="entry name" value="PhoD-like_sf"/>
</dbReference>
<feature type="domain" description="PhoD-like phosphatase metallophosphatase" evidence="2">
    <location>
        <begin position="147"/>
        <end position="631"/>
    </location>
</feature>
<evidence type="ECO:0000313" key="4">
    <source>
        <dbReference type="EMBL" id="TWG88803.1"/>
    </source>
</evidence>
<feature type="region of interest" description="Disordered" evidence="1">
    <location>
        <begin position="23"/>
        <end position="51"/>
    </location>
</feature>
<keyword evidence="5" id="KW-1185">Reference proteome</keyword>
<dbReference type="PROSITE" id="PS51257">
    <property type="entry name" value="PROKAR_LIPOPROTEIN"/>
    <property type="match status" value="1"/>
</dbReference>
<dbReference type="AlphaFoldDB" id="A0A562BVU5"/>
<dbReference type="Gene3D" id="2.60.40.380">
    <property type="entry name" value="Purple acid phosphatase-like, N-terminal"/>
    <property type="match status" value="1"/>
</dbReference>
<dbReference type="InterPro" id="IPR029052">
    <property type="entry name" value="Metallo-depent_PP-like"/>
</dbReference>
<sequence>MDRRKFLQWSSFITVSIATGGLAGCGGGDDDPPPQPSPGNFRFPHGVASGDPKADSVVLWTRVEREHGSGPVAVRLQVSTQPDFSTLLVNDVLTALPEWDYTIRNKVTGLSAGTTYYYRFQAGNANSTIGRTRTAPLPGTPVSQLKFAFISCQDWGINHWAGMEELAAQDLDFIVHVGDYIYESVLEGYPVGLVESRHAQLVLPNGATQPNGTRYATTLEDYRYLYKSYRSDARLQALHASCPIIAVWDDHEFSDDCWQDRQTYEPTDDQNPVTARRRSASQAWYEFMPADVSFDAANPSFLNIQIYRDFTFGNLATLVMTDERLYRADHIIPEASVGGDLGSRFFIAQTTLAQAEQQKIAAAGNVLTPVSMLGDTQRAWWEDRMRTAATTWKLWGNQVSLLRMQIDGTQAVAGLVAAALIVARPALAPLRDSLRDALATDLANAKNAGTYPNVDYAATKALLAPYGVTAVDFDTNLKPQIDSRLPAVSLLQRYIVNADQWDGYNAERKALMASLKTWGVQNVVALTGDIHAFFAGQVMDDYDAATPVPVMVDLVTAGLSSNAFQNAFKSVVDNNPAFADLKALVYEEINGVVTNTLNATLSTFNPWLRHVDTAVQGYALVTLTPTALRCSFHRMKPLVDGNAPPQPATESVVTVEVPANSPTVNVV</sequence>
<dbReference type="InterPro" id="IPR018946">
    <property type="entry name" value="PhoD-like_MPP"/>
</dbReference>
<reference evidence="4 5" key="1">
    <citation type="submission" date="2019-07" db="EMBL/GenBank/DDBJ databases">
        <title>Genome sequencing of lignin-degrading bacterial isolates.</title>
        <authorList>
            <person name="Gladden J."/>
        </authorList>
    </citation>
    <scope>NUCLEOTIDE SEQUENCE [LARGE SCALE GENOMIC DNA]</scope>
    <source>
        <strain evidence="4 5">J11</strain>
    </source>
</reference>
<evidence type="ECO:0000313" key="5">
    <source>
        <dbReference type="Proteomes" id="UP000318141"/>
    </source>
</evidence>
<protein>
    <submittedName>
        <fullName evidence="4">Alkaline phosphatase D</fullName>
    </submittedName>
</protein>
<dbReference type="Pfam" id="PF09423">
    <property type="entry name" value="PhoD"/>
    <property type="match status" value="1"/>
</dbReference>
<dbReference type="PANTHER" id="PTHR43606">
    <property type="entry name" value="PHOSPHATASE, PUTATIVE (AFU_ORTHOLOGUE AFUA_6G08710)-RELATED"/>
    <property type="match status" value="1"/>
</dbReference>
<gene>
    <name evidence="4" type="ORF">L602_001000000020</name>
</gene>
<dbReference type="OrthoDB" id="327733at2"/>
<evidence type="ECO:0000259" key="3">
    <source>
        <dbReference type="Pfam" id="PF16655"/>
    </source>
</evidence>
<dbReference type="Pfam" id="PF16655">
    <property type="entry name" value="PhoD_N"/>
    <property type="match status" value="1"/>
</dbReference>
<dbReference type="EMBL" id="VLJN01000002">
    <property type="protein sequence ID" value="TWG88803.1"/>
    <property type="molecule type" value="Genomic_DNA"/>
</dbReference>
<organism evidence="4 5">
    <name type="scientific">Cupriavidus gilardii J11</name>
    <dbReference type="NCBI Taxonomy" id="936133"/>
    <lineage>
        <taxon>Bacteria</taxon>
        <taxon>Pseudomonadati</taxon>
        <taxon>Pseudomonadota</taxon>
        <taxon>Betaproteobacteria</taxon>
        <taxon>Burkholderiales</taxon>
        <taxon>Burkholderiaceae</taxon>
        <taxon>Cupriavidus</taxon>
    </lineage>
</organism>